<dbReference type="InterPro" id="IPR051600">
    <property type="entry name" value="Beta-PGM-like"/>
</dbReference>
<dbReference type="InterPro" id="IPR006439">
    <property type="entry name" value="HAD-SF_hydro_IA"/>
</dbReference>
<evidence type="ECO:0000256" key="5">
    <source>
        <dbReference type="ARBA" id="ARBA00022842"/>
    </source>
</evidence>
<evidence type="ECO:0000256" key="4">
    <source>
        <dbReference type="ARBA" id="ARBA00022723"/>
    </source>
</evidence>
<dbReference type="InterPro" id="IPR036412">
    <property type="entry name" value="HAD-like_sf"/>
</dbReference>
<dbReference type="GO" id="GO:0016787">
    <property type="term" value="F:hydrolase activity"/>
    <property type="evidence" value="ECO:0007669"/>
    <property type="project" value="UniProtKB-KW"/>
</dbReference>
<organism evidence="11 12">
    <name type="scientific">Dactylosporangium fulvum</name>
    <dbReference type="NCBI Taxonomy" id="53359"/>
    <lineage>
        <taxon>Bacteria</taxon>
        <taxon>Bacillati</taxon>
        <taxon>Actinomycetota</taxon>
        <taxon>Actinomycetes</taxon>
        <taxon>Micromonosporales</taxon>
        <taxon>Micromonosporaceae</taxon>
        <taxon>Dactylosporangium</taxon>
    </lineage>
</organism>
<dbReference type="EC" id="5.4.2.6" evidence="9"/>
<evidence type="ECO:0000256" key="7">
    <source>
        <dbReference type="ARBA" id="ARBA00023277"/>
    </source>
</evidence>
<dbReference type="Proteomes" id="UP001059617">
    <property type="component" value="Chromosome"/>
</dbReference>
<keyword evidence="3" id="KW-0597">Phosphoprotein</keyword>
<dbReference type="Gene3D" id="1.10.150.240">
    <property type="entry name" value="Putative phosphatase, domain 2"/>
    <property type="match status" value="1"/>
</dbReference>
<comment type="catalytic activity">
    <reaction evidence="8">
        <text>beta-D-glucose 1-phosphate = beta-D-glucose 6-phosphate</text>
        <dbReference type="Rhea" id="RHEA:20113"/>
        <dbReference type="ChEBI" id="CHEBI:57684"/>
        <dbReference type="ChEBI" id="CHEBI:58247"/>
        <dbReference type="EC" id="5.4.2.6"/>
    </reaction>
</comment>
<evidence type="ECO:0000256" key="9">
    <source>
        <dbReference type="ARBA" id="ARBA00044968"/>
    </source>
</evidence>
<dbReference type="SFLD" id="SFLDG01129">
    <property type="entry name" value="C1.5:_HAD__Beta-PGM__Phosphata"/>
    <property type="match status" value="1"/>
</dbReference>
<accession>A0ABY5VWU2</accession>
<sequence>MLGLPEHVTACLFDLDGVLTPTAVIHNKAWTATFDEFLRDRQGQRPFDPVHDYNDYVDGKPREAGVRDFLTSRGITLPEGTPDDPPEAKTVNGLGNRKNVLLLELLREGGLQPYPGSVRYLEAAAEAGLRRAVVSSSANTLQVITSTGLDRLLEIRVDGLTIRELALKGKPAPDTFLEAAHRLDTPPENAAVFEDALAGVAAGQAGGFGFVVGVDRVGGGHAEDLRRNGADLVVPDLSKLLEG</sequence>
<dbReference type="InterPro" id="IPR010976">
    <property type="entry name" value="B-phosphoglucomutase_hydrolase"/>
</dbReference>
<evidence type="ECO:0000256" key="6">
    <source>
        <dbReference type="ARBA" id="ARBA00023235"/>
    </source>
</evidence>
<protein>
    <recommendedName>
        <fullName evidence="10">Beta-phosphoglucomutase</fullName>
        <ecNumber evidence="9">5.4.2.6</ecNumber>
    </recommendedName>
</protein>
<comment type="cofactor">
    <cofactor evidence="1">
        <name>Mg(2+)</name>
        <dbReference type="ChEBI" id="CHEBI:18420"/>
    </cofactor>
</comment>
<reference evidence="11" key="1">
    <citation type="submission" date="2021-04" db="EMBL/GenBank/DDBJ databases">
        <authorList>
            <person name="Hartkoorn R.C."/>
            <person name="Beaudoing E."/>
            <person name="Hot D."/>
        </authorList>
    </citation>
    <scope>NUCLEOTIDE SEQUENCE</scope>
    <source>
        <strain evidence="11">NRRL B-16292</strain>
    </source>
</reference>
<evidence type="ECO:0000256" key="2">
    <source>
        <dbReference type="ARBA" id="ARBA00006171"/>
    </source>
</evidence>
<evidence type="ECO:0000256" key="1">
    <source>
        <dbReference type="ARBA" id="ARBA00001946"/>
    </source>
</evidence>
<dbReference type="EMBL" id="CP073720">
    <property type="protein sequence ID" value="UWP81654.1"/>
    <property type="molecule type" value="Genomic_DNA"/>
</dbReference>
<dbReference type="SUPFAM" id="SSF56784">
    <property type="entry name" value="HAD-like"/>
    <property type="match status" value="1"/>
</dbReference>
<dbReference type="PANTHER" id="PTHR46193:SF18">
    <property type="entry name" value="HEXITOL PHOSPHATASE B"/>
    <property type="match status" value="1"/>
</dbReference>
<dbReference type="PANTHER" id="PTHR46193">
    <property type="entry name" value="6-PHOSPHOGLUCONATE PHOSPHATASE"/>
    <property type="match status" value="1"/>
</dbReference>
<dbReference type="Gene3D" id="3.40.50.1000">
    <property type="entry name" value="HAD superfamily/HAD-like"/>
    <property type="match status" value="1"/>
</dbReference>
<evidence type="ECO:0000313" key="11">
    <source>
        <dbReference type="EMBL" id="UWP81654.1"/>
    </source>
</evidence>
<evidence type="ECO:0000256" key="8">
    <source>
        <dbReference type="ARBA" id="ARBA00044926"/>
    </source>
</evidence>
<evidence type="ECO:0000313" key="12">
    <source>
        <dbReference type="Proteomes" id="UP001059617"/>
    </source>
</evidence>
<dbReference type="Pfam" id="PF00702">
    <property type="entry name" value="Hydrolase"/>
    <property type="match status" value="1"/>
</dbReference>
<keyword evidence="4" id="KW-0479">Metal-binding</keyword>
<dbReference type="InterPro" id="IPR023214">
    <property type="entry name" value="HAD_sf"/>
</dbReference>
<keyword evidence="5" id="KW-0460">Magnesium</keyword>
<evidence type="ECO:0000256" key="3">
    <source>
        <dbReference type="ARBA" id="ARBA00022553"/>
    </source>
</evidence>
<dbReference type="SFLD" id="SFLDS00003">
    <property type="entry name" value="Haloacid_Dehalogenase"/>
    <property type="match status" value="1"/>
</dbReference>
<dbReference type="NCBIfam" id="TIGR01509">
    <property type="entry name" value="HAD-SF-IA-v3"/>
    <property type="match status" value="1"/>
</dbReference>
<reference evidence="11" key="2">
    <citation type="submission" date="2022-09" db="EMBL/GenBank/DDBJ databases">
        <title>Biosynthetic gene clusters of Dactylosporangioum fulvum.</title>
        <authorList>
            <person name="Caradec T."/>
        </authorList>
    </citation>
    <scope>NUCLEOTIDE SEQUENCE</scope>
    <source>
        <strain evidence="11">NRRL B-16292</strain>
    </source>
</reference>
<dbReference type="RefSeq" id="WP_259859423.1">
    <property type="nucleotide sequence ID" value="NZ_BAAAST010000078.1"/>
</dbReference>
<name>A0ABY5VWU2_9ACTN</name>
<comment type="similarity">
    <text evidence="2">Belongs to the HAD-like hydrolase superfamily. CbbY/CbbZ/Gph/YieH family.</text>
</comment>
<gene>
    <name evidence="11" type="ORF">Dfulv_42160</name>
</gene>
<keyword evidence="6" id="KW-0413">Isomerase</keyword>
<keyword evidence="7" id="KW-0119">Carbohydrate metabolism</keyword>
<keyword evidence="12" id="KW-1185">Reference proteome</keyword>
<proteinExistence type="inferred from homology"/>
<dbReference type="InterPro" id="IPR023198">
    <property type="entry name" value="PGP-like_dom2"/>
</dbReference>
<evidence type="ECO:0000256" key="10">
    <source>
        <dbReference type="ARBA" id="ARBA00044991"/>
    </source>
</evidence>
<dbReference type="NCBIfam" id="TIGR02009">
    <property type="entry name" value="PGMB-YQAB-SF"/>
    <property type="match status" value="1"/>
</dbReference>
<keyword evidence="11" id="KW-0378">Hydrolase</keyword>